<feature type="domain" description="Peptidase S33 tripeptidyl aminopeptidase-like C-terminal" evidence="6">
    <location>
        <begin position="409"/>
        <end position="497"/>
    </location>
</feature>
<dbReference type="InterPro" id="IPR013595">
    <property type="entry name" value="Pept_S33_TAP-like_C"/>
</dbReference>
<dbReference type="Gene3D" id="3.40.50.1820">
    <property type="entry name" value="alpha/beta hydrolase"/>
    <property type="match status" value="1"/>
</dbReference>
<dbReference type="PANTHER" id="PTHR43248">
    <property type="entry name" value="2-SUCCINYL-6-HYDROXY-2,4-CYCLOHEXADIENE-1-CARBOXYLATE SYNTHASE"/>
    <property type="match status" value="1"/>
</dbReference>
<proteinExistence type="inferred from homology"/>
<evidence type="ECO:0000256" key="2">
    <source>
        <dbReference type="ARBA" id="ARBA00022729"/>
    </source>
</evidence>
<organism evidence="7 8">
    <name type="scientific">Mycobacteroides franklinii</name>
    <dbReference type="NCBI Taxonomy" id="948102"/>
    <lineage>
        <taxon>Bacteria</taxon>
        <taxon>Bacillati</taxon>
        <taxon>Actinomycetota</taxon>
        <taxon>Actinomycetes</taxon>
        <taxon>Mycobacteriales</taxon>
        <taxon>Mycobacteriaceae</taxon>
        <taxon>Mycobacteroides</taxon>
    </lineage>
</organism>
<gene>
    <name evidence="7" type="ORF">BKG76_11540</name>
</gene>
<evidence type="ECO:0000256" key="1">
    <source>
        <dbReference type="ARBA" id="ARBA00010088"/>
    </source>
</evidence>
<comment type="similarity">
    <text evidence="1">Belongs to the peptidase S33 family.</text>
</comment>
<evidence type="ECO:0000259" key="5">
    <source>
        <dbReference type="Pfam" id="PF00561"/>
    </source>
</evidence>
<feature type="domain" description="AB hydrolase-1" evidence="5">
    <location>
        <begin position="100"/>
        <end position="294"/>
    </location>
</feature>
<evidence type="ECO:0008006" key="9">
    <source>
        <dbReference type="Google" id="ProtNLM"/>
    </source>
</evidence>
<evidence type="ECO:0000313" key="7">
    <source>
        <dbReference type="EMBL" id="OHU21292.1"/>
    </source>
</evidence>
<dbReference type="InterPro" id="IPR051601">
    <property type="entry name" value="Serine_prot/Carboxylest_S33"/>
</dbReference>
<keyword evidence="2 4" id="KW-0732">Signal</keyword>
<dbReference type="InterPro" id="IPR000073">
    <property type="entry name" value="AB_hydrolase_1"/>
</dbReference>
<dbReference type="AlphaFoldDB" id="A0A1S1L8K1"/>
<reference evidence="7 8" key="1">
    <citation type="submission" date="2016-10" db="EMBL/GenBank/DDBJ databases">
        <title>Evaluation of Human, Veterinary and Environmental Mycobacterium chelonae Isolates by Core Genome Phylogenomic Analysis, Targeted Gene Comparison, and Anti-microbial Susceptibility Patterns: A Tale of Mistaken Identities.</title>
        <authorList>
            <person name="Fogelson S.B."/>
            <person name="Camus A.C."/>
            <person name="Lorenz W."/>
            <person name="Vasireddy R."/>
            <person name="Vasireddy S."/>
            <person name="Smith T."/>
            <person name="Brown-Elliott B.A."/>
            <person name="Wallace R.J.Jr."/>
            <person name="Hasan N.A."/>
            <person name="Reischl U."/>
            <person name="Sanchez S."/>
        </authorList>
    </citation>
    <scope>NUCLEOTIDE SEQUENCE [LARGE SCALE GENOMIC DNA]</scope>
    <source>
        <strain evidence="7 8">1559</strain>
    </source>
</reference>
<dbReference type="Proteomes" id="UP000179616">
    <property type="component" value="Unassembled WGS sequence"/>
</dbReference>
<dbReference type="STRING" id="948102.BKG76_11540"/>
<dbReference type="Pfam" id="PF00561">
    <property type="entry name" value="Abhydrolase_1"/>
    <property type="match status" value="1"/>
</dbReference>
<protein>
    <recommendedName>
        <fullName evidence="9">Alpha/beta hydrolase</fullName>
    </recommendedName>
</protein>
<feature type="signal peptide" evidence="4">
    <location>
        <begin position="1"/>
        <end position="30"/>
    </location>
</feature>
<dbReference type="SUPFAM" id="SSF53474">
    <property type="entry name" value="alpha/beta-Hydrolases"/>
    <property type="match status" value="1"/>
</dbReference>
<evidence type="ECO:0000256" key="4">
    <source>
        <dbReference type="SAM" id="SignalP"/>
    </source>
</evidence>
<dbReference type="InterPro" id="IPR029058">
    <property type="entry name" value="AB_hydrolase_fold"/>
</dbReference>
<comment type="caution">
    <text evidence="7">The sequence shown here is derived from an EMBL/GenBank/DDBJ whole genome shotgun (WGS) entry which is preliminary data.</text>
</comment>
<dbReference type="EMBL" id="MLIK01000019">
    <property type="protein sequence ID" value="OHU21292.1"/>
    <property type="molecule type" value="Genomic_DNA"/>
</dbReference>
<feature type="chain" id="PRO_5010309430" description="Alpha/beta hydrolase" evidence="4">
    <location>
        <begin position="31"/>
        <end position="502"/>
    </location>
</feature>
<evidence type="ECO:0000313" key="8">
    <source>
        <dbReference type="Proteomes" id="UP000179616"/>
    </source>
</evidence>
<dbReference type="GO" id="GO:0016787">
    <property type="term" value="F:hydrolase activity"/>
    <property type="evidence" value="ECO:0007669"/>
    <property type="project" value="UniProtKB-KW"/>
</dbReference>
<evidence type="ECO:0000256" key="3">
    <source>
        <dbReference type="ARBA" id="ARBA00022801"/>
    </source>
</evidence>
<keyword evidence="3" id="KW-0378">Hydrolase</keyword>
<dbReference type="PANTHER" id="PTHR43248:SF29">
    <property type="entry name" value="TRIPEPTIDYL AMINOPEPTIDASE"/>
    <property type="match status" value="1"/>
</dbReference>
<dbReference type="Pfam" id="PF08386">
    <property type="entry name" value="Abhydrolase_4"/>
    <property type="match status" value="1"/>
</dbReference>
<accession>A0A1S1L8K1</accession>
<sequence length="502" mass="53603">MRQLGGVISRSRATGALALLLAMVMGCGPAEPSASTPALVWGPCPAATPDASGRTAARDPRQQCTSVTVPADYAHPDDATLVLAVSRLATATAGHRKGYLLVHPGGPGAPGLDFPSVESHILPQAILDEYDLIGVDDRGVGNSSPVTCHLDMDQRQAVRADPWPTSGGDFTPSRDFALSVVSACAKATGPALPLITTRNVARDLDRIRGALGVDTWSYWGISYGTYLGLVYASMFGDHTSHVVLDSTDPPSGVEGAVRMWGKAFTDSFPALARWIAGQASLVHRGVTAQEVTDNWMKTVARLDENPVHLAGHRVLDGNALRAVTKASLENQAYYPMVTKAWALADGDMSAQSPVAPAVQLPTVIPDNFLSDQFAVMCQDTNWPRDLGQFPQTIAAERQRYPLANGMGANAWPCNYWPSAPAAPVVTYREDWPQDILLLQNQFDPAAPSDGATQTLRLLGDHASMITVEVTGHGVDMANPCVVRFVKDFFESDRLPPSATCQP</sequence>
<dbReference type="PROSITE" id="PS51257">
    <property type="entry name" value="PROKAR_LIPOPROTEIN"/>
    <property type="match status" value="1"/>
</dbReference>
<evidence type="ECO:0000259" key="6">
    <source>
        <dbReference type="Pfam" id="PF08386"/>
    </source>
</evidence>
<name>A0A1S1L8K1_9MYCO</name>